<accession>A0AA35W5P8</accession>
<dbReference type="Proteomes" id="UP001174909">
    <property type="component" value="Unassembled WGS sequence"/>
</dbReference>
<comment type="caution">
    <text evidence="2">The sequence shown here is derived from an EMBL/GenBank/DDBJ whole genome shotgun (WGS) entry which is preliminary data.</text>
</comment>
<evidence type="ECO:0000256" key="1">
    <source>
        <dbReference type="SAM" id="Phobius"/>
    </source>
</evidence>
<evidence type="ECO:0000313" key="3">
    <source>
        <dbReference type="Proteomes" id="UP001174909"/>
    </source>
</evidence>
<dbReference type="EMBL" id="CASHTH010000832">
    <property type="protein sequence ID" value="CAI8008304.1"/>
    <property type="molecule type" value="Genomic_DNA"/>
</dbReference>
<keyword evidence="1" id="KW-0812">Transmembrane</keyword>
<proteinExistence type="predicted"/>
<reference evidence="2" key="1">
    <citation type="submission" date="2023-03" db="EMBL/GenBank/DDBJ databases">
        <authorList>
            <person name="Steffen K."/>
            <person name="Cardenas P."/>
        </authorList>
    </citation>
    <scope>NUCLEOTIDE SEQUENCE</scope>
</reference>
<feature type="transmembrane region" description="Helical" evidence="1">
    <location>
        <begin position="78"/>
        <end position="96"/>
    </location>
</feature>
<protein>
    <submittedName>
        <fullName evidence="2">Uncharacterized protein</fullName>
    </submittedName>
</protein>
<evidence type="ECO:0000313" key="2">
    <source>
        <dbReference type="EMBL" id="CAI8008304.1"/>
    </source>
</evidence>
<gene>
    <name evidence="2" type="ORF">GBAR_LOCUS5698</name>
</gene>
<name>A0AA35W5P8_GEOBA</name>
<sequence>MPDYQQEIEDILRKAEAEAPLPSPQSRRGLRTMVWQYARQSLNSNAWGVSPGKIMLAALGILLAAFLLRPLVPGMFGLLAWAGLIIFIVAYGMVFLKPSKGGQRKMWRRRYLDEEEGDDGDSWWKGLKRRFKR</sequence>
<dbReference type="AlphaFoldDB" id="A0AA35W5P8"/>
<organism evidence="2 3">
    <name type="scientific">Geodia barretti</name>
    <name type="common">Barrett's horny sponge</name>
    <dbReference type="NCBI Taxonomy" id="519541"/>
    <lineage>
        <taxon>Eukaryota</taxon>
        <taxon>Metazoa</taxon>
        <taxon>Porifera</taxon>
        <taxon>Demospongiae</taxon>
        <taxon>Heteroscleromorpha</taxon>
        <taxon>Tetractinellida</taxon>
        <taxon>Astrophorina</taxon>
        <taxon>Geodiidae</taxon>
        <taxon>Geodia</taxon>
    </lineage>
</organism>
<keyword evidence="1" id="KW-1133">Transmembrane helix</keyword>
<keyword evidence="3" id="KW-1185">Reference proteome</keyword>
<keyword evidence="1" id="KW-0472">Membrane</keyword>
<feature type="transmembrane region" description="Helical" evidence="1">
    <location>
        <begin position="54"/>
        <end position="72"/>
    </location>
</feature>